<evidence type="ECO:0000313" key="2">
    <source>
        <dbReference type="Proteomes" id="UP001632038"/>
    </source>
</evidence>
<dbReference type="AlphaFoldDB" id="A0ABD3BGA8"/>
<organism evidence="1 2">
    <name type="scientific">Castilleja foliolosa</name>
    <dbReference type="NCBI Taxonomy" id="1961234"/>
    <lineage>
        <taxon>Eukaryota</taxon>
        <taxon>Viridiplantae</taxon>
        <taxon>Streptophyta</taxon>
        <taxon>Embryophyta</taxon>
        <taxon>Tracheophyta</taxon>
        <taxon>Spermatophyta</taxon>
        <taxon>Magnoliopsida</taxon>
        <taxon>eudicotyledons</taxon>
        <taxon>Gunneridae</taxon>
        <taxon>Pentapetalae</taxon>
        <taxon>asterids</taxon>
        <taxon>lamiids</taxon>
        <taxon>Lamiales</taxon>
        <taxon>Orobanchaceae</taxon>
        <taxon>Pedicularideae</taxon>
        <taxon>Castillejinae</taxon>
        <taxon>Castilleja</taxon>
    </lineage>
</organism>
<protein>
    <submittedName>
        <fullName evidence="1">Uncharacterized protein</fullName>
    </submittedName>
</protein>
<reference evidence="2" key="1">
    <citation type="journal article" date="2024" name="IScience">
        <title>Strigolactones Initiate the Formation of Haustorium-like Structures in Castilleja.</title>
        <authorList>
            <person name="Buerger M."/>
            <person name="Peterson D."/>
            <person name="Chory J."/>
        </authorList>
    </citation>
    <scope>NUCLEOTIDE SEQUENCE [LARGE SCALE GENOMIC DNA]</scope>
</reference>
<evidence type="ECO:0000313" key="1">
    <source>
        <dbReference type="EMBL" id="KAL3616111.1"/>
    </source>
</evidence>
<dbReference type="Proteomes" id="UP001632038">
    <property type="component" value="Unassembled WGS sequence"/>
</dbReference>
<accession>A0ABD3BGA8</accession>
<dbReference type="PANTHER" id="PTHR46672:SF1">
    <property type="entry name" value="OS08G0103600 PROTEIN"/>
    <property type="match status" value="1"/>
</dbReference>
<proteinExistence type="predicted"/>
<comment type="caution">
    <text evidence="1">The sequence shown here is derived from an EMBL/GenBank/DDBJ whole genome shotgun (WGS) entry which is preliminary data.</text>
</comment>
<gene>
    <name evidence="1" type="ORF">CASFOL_040405</name>
</gene>
<name>A0ABD3BGA8_9LAMI</name>
<keyword evidence="2" id="KW-1185">Reference proteome</keyword>
<dbReference type="EMBL" id="JAVIJP010000099">
    <property type="protein sequence ID" value="KAL3616111.1"/>
    <property type="molecule type" value="Genomic_DNA"/>
</dbReference>
<dbReference type="InterPro" id="IPR044714">
    <property type="entry name" value="AtSIBP1-like"/>
</dbReference>
<sequence length="187" mass="20713">MADTKVETLARLAQWKIENFGPTSPYKRSDPFKIGIWNWYPSNSYLQKSIPSNPKLCRERWCEERWGTVAVKVLRGEARRLRRQMSKFPMQIKSLIIDDKEKIPDLVNHGGRDDMVGKIDKFTVLDFIVDGRCTPSQAVAPTSSDRESSCRTVVAGLATGAIYKAAAGPRSASVAGAIAGGIRLGSR</sequence>
<dbReference type="PANTHER" id="PTHR46672">
    <property type="entry name" value="OS08G0495500 PROTEIN-RELATED"/>
    <property type="match status" value="1"/>
</dbReference>